<feature type="transmembrane region" description="Helical" evidence="7">
    <location>
        <begin position="213"/>
        <end position="234"/>
    </location>
</feature>
<evidence type="ECO:0000313" key="10">
    <source>
        <dbReference type="Proteomes" id="UP000231693"/>
    </source>
</evidence>
<keyword evidence="5 7" id="KW-1133">Transmembrane helix</keyword>
<keyword evidence="6 7" id="KW-0472">Membrane</keyword>
<organism evidence="9 10">
    <name type="scientific">Sediminihabitans luteus</name>
    <dbReference type="NCBI Taxonomy" id="1138585"/>
    <lineage>
        <taxon>Bacteria</taxon>
        <taxon>Bacillati</taxon>
        <taxon>Actinomycetota</taxon>
        <taxon>Actinomycetes</taxon>
        <taxon>Micrococcales</taxon>
        <taxon>Cellulomonadaceae</taxon>
        <taxon>Sediminihabitans</taxon>
    </lineage>
</organism>
<proteinExistence type="inferred from homology"/>
<sequence>MQATRCAATFTLRRDRDGALRDDGHVTALLVLDAPDVARLPFDTALEIVAVFCAALSGGLAAVRKNFDLFGVLVLAWCTGLGGGLVRDVLIGAVPPVGIADWRLVASALAAGILIFFLNPRLERMRRSIIVLDAGALALFVLVGTVKALGLGVGLLPSVIVGMLTGIGGGVLRDLLTGEVPLILQDRQLYAIPALAGALVTAAVWQAGLLGVVAQLAIIALVFGFRLASLRLGWTAPGPWSSRGGSSGRM</sequence>
<dbReference type="GO" id="GO:0005886">
    <property type="term" value="C:plasma membrane"/>
    <property type="evidence" value="ECO:0007669"/>
    <property type="project" value="UniProtKB-SubCell"/>
</dbReference>
<feature type="domain" description="Glycine transporter" evidence="8">
    <location>
        <begin position="131"/>
        <end position="205"/>
    </location>
</feature>
<dbReference type="PANTHER" id="PTHR30506:SF3">
    <property type="entry name" value="UPF0126 INNER MEMBRANE PROTEIN YADS-RELATED"/>
    <property type="match status" value="1"/>
</dbReference>
<evidence type="ECO:0000256" key="7">
    <source>
        <dbReference type="SAM" id="Phobius"/>
    </source>
</evidence>
<dbReference type="PANTHER" id="PTHR30506">
    <property type="entry name" value="INNER MEMBRANE PROTEIN"/>
    <property type="match status" value="1"/>
</dbReference>
<dbReference type="InterPro" id="IPR005115">
    <property type="entry name" value="Gly_transporter"/>
</dbReference>
<protein>
    <submittedName>
        <fullName evidence="9">Putative membrane protein YeiH</fullName>
    </submittedName>
</protein>
<evidence type="ECO:0000256" key="6">
    <source>
        <dbReference type="ARBA" id="ARBA00023136"/>
    </source>
</evidence>
<accession>A0A2M9CQ78</accession>
<dbReference type="Proteomes" id="UP000231693">
    <property type="component" value="Unassembled WGS sequence"/>
</dbReference>
<feature type="transmembrane region" description="Helical" evidence="7">
    <location>
        <begin position="100"/>
        <end position="118"/>
    </location>
</feature>
<reference evidence="9 10" key="1">
    <citation type="submission" date="2017-11" db="EMBL/GenBank/DDBJ databases">
        <title>Genomic Encyclopedia of Archaeal and Bacterial Type Strains, Phase II (KMG-II): From Individual Species to Whole Genera.</title>
        <authorList>
            <person name="Goeker M."/>
        </authorList>
    </citation>
    <scope>NUCLEOTIDE SEQUENCE [LARGE SCALE GENOMIC DNA]</scope>
    <source>
        <strain evidence="9 10">DSM 25478</strain>
    </source>
</reference>
<comment type="subcellular location">
    <subcellularLocation>
        <location evidence="1">Cell membrane</location>
        <topology evidence="1">Multi-pass membrane protein</topology>
    </subcellularLocation>
</comment>
<comment type="similarity">
    <text evidence="2">Belongs to the UPF0126 family.</text>
</comment>
<keyword evidence="4 7" id="KW-0812">Transmembrane</keyword>
<feature type="transmembrane region" description="Helical" evidence="7">
    <location>
        <begin position="70"/>
        <end position="94"/>
    </location>
</feature>
<gene>
    <name evidence="9" type="ORF">CLV28_1572</name>
</gene>
<evidence type="ECO:0000256" key="5">
    <source>
        <dbReference type="ARBA" id="ARBA00022989"/>
    </source>
</evidence>
<dbReference type="Pfam" id="PF03458">
    <property type="entry name" value="Gly_transporter"/>
    <property type="match status" value="2"/>
</dbReference>
<evidence type="ECO:0000256" key="1">
    <source>
        <dbReference type="ARBA" id="ARBA00004651"/>
    </source>
</evidence>
<keyword evidence="10" id="KW-1185">Reference proteome</keyword>
<comment type="caution">
    <text evidence="9">The sequence shown here is derived from an EMBL/GenBank/DDBJ whole genome shotgun (WGS) entry which is preliminary data.</text>
</comment>
<dbReference type="EMBL" id="PGFE01000002">
    <property type="protein sequence ID" value="PJJ74083.1"/>
    <property type="molecule type" value="Genomic_DNA"/>
</dbReference>
<evidence type="ECO:0000259" key="8">
    <source>
        <dbReference type="Pfam" id="PF03458"/>
    </source>
</evidence>
<feature type="domain" description="Glycine transporter" evidence="8">
    <location>
        <begin position="45"/>
        <end position="119"/>
    </location>
</feature>
<keyword evidence="3" id="KW-1003">Cell membrane</keyword>
<dbReference type="AlphaFoldDB" id="A0A2M9CQ78"/>
<evidence type="ECO:0000256" key="3">
    <source>
        <dbReference type="ARBA" id="ARBA00022475"/>
    </source>
</evidence>
<evidence type="ECO:0000313" key="9">
    <source>
        <dbReference type="EMBL" id="PJJ74083.1"/>
    </source>
</evidence>
<name>A0A2M9CQ78_9CELL</name>
<evidence type="ECO:0000256" key="4">
    <source>
        <dbReference type="ARBA" id="ARBA00022692"/>
    </source>
</evidence>
<evidence type="ECO:0000256" key="2">
    <source>
        <dbReference type="ARBA" id="ARBA00008193"/>
    </source>
</evidence>